<dbReference type="HAMAP" id="MF_01366">
    <property type="entry name" value="Ribosomal_uL13"/>
    <property type="match status" value="1"/>
</dbReference>
<dbReference type="PANTHER" id="PTHR11545:SF2">
    <property type="entry name" value="LARGE RIBOSOMAL SUBUNIT PROTEIN UL13M"/>
    <property type="match status" value="1"/>
</dbReference>
<dbReference type="SUPFAM" id="SSF52161">
    <property type="entry name" value="Ribosomal protein L13"/>
    <property type="match status" value="1"/>
</dbReference>
<gene>
    <name evidence="6 7" type="primary">rplM</name>
    <name evidence="7" type="ORF">SSDC_01470</name>
</gene>
<dbReference type="PATRIC" id="fig|669502.6.peg.284"/>
<accession>S5R8Q4</accession>
<dbReference type="GO" id="GO:0003729">
    <property type="term" value="F:mRNA binding"/>
    <property type="evidence" value="ECO:0007669"/>
    <property type="project" value="TreeGrafter"/>
</dbReference>
<evidence type="ECO:0000313" key="8">
    <source>
        <dbReference type="Proteomes" id="UP000015216"/>
    </source>
</evidence>
<organism evidence="7 8">
    <name type="scientific">Candidatus Profftella armatura</name>
    <dbReference type="NCBI Taxonomy" id="669502"/>
    <lineage>
        <taxon>Bacteria</taxon>
        <taxon>Pseudomonadati</taxon>
        <taxon>Pseudomonadota</taxon>
        <taxon>Betaproteobacteria</taxon>
        <taxon>Candidatus Profftella</taxon>
    </lineage>
</organism>
<dbReference type="InterPro" id="IPR005823">
    <property type="entry name" value="Ribosomal_uL13_bac-type"/>
</dbReference>
<dbReference type="Pfam" id="PF00572">
    <property type="entry name" value="Ribosomal_L13"/>
    <property type="match status" value="1"/>
</dbReference>
<reference evidence="7 8" key="1">
    <citation type="journal article" date="2013" name="Curr. Biol.">
        <title>Defensive bacteriome symbiont with a drastically reduced genome.</title>
        <authorList>
            <person name="Nakabachi A."/>
            <person name="Ueoka R."/>
            <person name="Oshima K."/>
            <person name="Teta R."/>
            <person name="Mangoni A."/>
            <person name="Gurgui M."/>
            <person name="Oldham N.J."/>
            <person name="van Echten-Deckert G."/>
            <person name="Okamura K."/>
            <person name="Yamamoto K."/>
            <person name="Inoue H."/>
            <person name="Ohkuma M."/>
            <person name="Hongoh Y."/>
            <person name="Miyagishima S.Y."/>
            <person name="Hattori M."/>
            <person name="Piel J."/>
            <person name="Fukatsu T."/>
        </authorList>
    </citation>
    <scope>NUCLEOTIDE SEQUENCE [LARGE SCALE GENOMIC DNA]</scope>
    <source>
        <strain evidence="7 8">DC</strain>
    </source>
</reference>
<dbReference type="KEGG" id="ssdc:SSDC_01470"/>
<dbReference type="Gene3D" id="3.90.1180.10">
    <property type="entry name" value="Ribosomal protein L13"/>
    <property type="match status" value="1"/>
</dbReference>
<dbReference type="GeneID" id="301553163"/>
<dbReference type="GO" id="GO:0017148">
    <property type="term" value="P:negative regulation of translation"/>
    <property type="evidence" value="ECO:0007669"/>
    <property type="project" value="TreeGrafter"/>
</dbReference>
<comment type="subunit">
    <text evidence="2 6">Part of the 50S ribosomal subunit.</text>
</comment>
<dbReference type="FunFam" id="3.90.1180.10:FF:000001">
    <property type="entry name" value="50S ribosomal protein L13"/>
    <property type="match status" value="1"/>
</dbReference>
<dbReference type="HOGENOM" id="CLU_082184_2_2_4"/>
<dbReference type="PANTHER" id="PTHR11545">
    <property type="entry name" value="RIBOSOMAL PROTEIN L13"/>
    <property type="match status" value="1"/>
</dbReference>
<dbReference type="GO" id="GO:0003735">
    <property type="term" value="F:structural constituent of ribosome"/>
    <property type="evidence" value="ECO:0007669"/>
    <property type="project" value="InterPro"/>
</dbReference>
<dbReference type="EMBL" id="CP003468">
    <property type="protein sequence ID" value="AGS06980.1"/>
    <property type="molecule type" value="Genomic_DNA"/>
</dbReference>
<evidence type="ECO:0000256" key="4">
    <source>
        <dbReference type="ARBA" id="ARBA00023274"/>
    </source>
</evidence>
<keyword evidence="4 6" id="KW-0687">Ribonucleoprotein</keyword>
<dbReference type="OrthoDB" id="9801330at2"/>
<evidence type="ECO:0000256" key="1">
    <source>
        <dbReference type="ARBA" id="ARBA00006227"/>
    </source>
</evidence>
<evidence type="ECO:0000313" key="7">
    <source>
        <dbReference type="EMBL" id="AGS06980.1"/>
    </source>
</evidence>
<dbReference type="CDD" id="cd00392">
    <property type="entry name" value="Ribosomal_L13"/>
    <property type="match status" value="1"/>
</dbReference>
<comment type="function">
    <text evidence="6">This protein is one of the early assembly proteins of the 50S ribosomal subunit, although it is not seen to bind rRNA by itself. It is important during the early stages of 50S assembly.</text>
</comment>
<evidence type="ECO:0000256" key="5">
    <source>
        <dbReference type="ARBA" id="ARBA00035201"/>
    </source>
</evidence>
<dbReference type="eggNOG" id="COG0102">
    <property type="taxonomic scope" value="Bacteria"/>
</dbReference>
<dbReference type="AlphaFoldDB" id="S5R8Q4"/>
<dbReference type="GO" id="GO:0022625">
    <property type="term" value="C:cytosolic large ribosomal subunit"/>
    <property type="evidence" value="ECO:0007669"/>
    <property type="project" value="TreeGrafter"/>
</dbReference>
<dbReference type="InterPro" id="IPR005822">
    <property type="entry name" value="Ribosomal_uL13"/>
</dbReference>
<sequence>MQKTFSAKNYKINRMWFLIDAKNKILGRVASKIAVYLRGKHKTEYTPHIDTGDFIIVINTSKLCVTGKKEIKKIYYHHTGYPGGIRKINFLKMQEDFPGRVLQKAVKGMLPKGPLGYSMFKKLKIYSDSNHPHFAQKPKLLDF</sequence>
<evidence type="ECO:0000256" key="2">
    <source>
        <dbReference type="ARBA" id="ARBA00011838"/>
    </source>
</evidence>
<name>S5R8Q4_9PROT</name>
<dbReference type="Proteomes" id="UP000015216">
    <property type="component" value="Chromosome"/>
</dbReference>
<keyword evidence="3 6" id="KW-0689">Ribosomal protein</keyword>
<protein>
    <recommendedName>
        <fullName evidence="5 6">Large ribosomal subunit protein uL13</fullName>
    </recommendedName>
</protein>
<dbReference type="STRING" id="669502.SSDC_01470"/>
<dbReference type="PIRSF" id="PIRSF002181">
    <property type="entry name" value="Ribosomal_L13"/>
    <property type="match status" value="1"/>
</dbReference>
<proteinExistence type="inferred from homology"/>
<dbReference type="InterPro" id="IPR036899">
    <property type="entry name" value="Ribosomal_uL13_sf"/>
</dbReference>
<evidence type="ECO:0000256" key="3">
    <source>
        <dbReference type="ARBA" id="ARBA00022980"/>
    </source>
</evidence>
<dbReference type="RefSeq" id="WP_020915555.1">
    <property type="nucleotide sequence ID" value="NC_021885.1"/>
</dbReference>
<evidence type="ECO:0000256" key="6">
    <source>
        <dbReference type="HAMAP-Rule" id="MF_01366"/>
    </source>
</evidence>
<comment type="similarity">
    <text evidence="1 6">Belongs to the universal ribosomal protein uL13 family.</text>
</comment>
<dbReference type="GO" id="GO:0006412">
    <property type="term" value="P:translation"/>
    <property type="evidence" value="ECO:0007669"/>
    <property type="project" value="UniProtKB-UniRule"/>
</dbReference>
<dbReference type="NCBIfam" id="TIGR01066">
    <property type="entry name" value="rplM_bact"/>
    <property type="match status" value="1"/>
</dbReference>
<keyword evidence="8" id="KW-1185">Reference proteome</keyword>